<reference evidence="1 2" key="1">
    <citation type="submission" date="2019-08" db="EMBL/GenBank/DDBJ databases">
        <authorList>
            <person name="Dhanesh K."/>
            <person name="Kumar G."/>
            <person name="Sasikala C."/>
            <person name="Venkata Ramana C."/>
        </authorList>
    </citation>
    <scope>NUCLEOTIDE SEQUENCE [LARGE SCALE GENOMIC DNA]</scope>
    <source>
        <strain evidence="1 2">JC645</strain>
    </source>
</reference>
<dbReference type="EMBL" id="VWOX01000010">
    <property type="protein sequence ID" value="KAA5541499.1"/>
    <property type="molecule type" value="Genomic_DNA"/>
</dbReference>
<sequence length="178" mass="20294">MSQLNEMVESAEVSEVPLYHWRRKDFECRAAELSDLVAKDDNFEGYSLEYPKTARMAAEELRCRGLDVDIAPRLLLMAIFGQEDEAIWSAERIDELATEAELDGLLLRSTMFCSGANVRFGQMMLAYLFRCVCSRVSFGPQIDLDRFEYAIVPGDPYNRVQFLPLGRLASVIRESNYG</sequence>
<dbReference type="AlphaFoldDB" id="A0A5M6D6P1"/>
<evidence type="ECO:0000313" key="1">
    <source>
        <dbReference type="EMBL" id="KAA5541499.1"/>
    </source>
</evidence>
<accession>A0A5M6D6P1</accession>
<proteinExistence type="predicted"/>
<comment type="caution">
    <text evidence="1">The sequence shown here is derived from an EMBL/GenBank/DDBJ whole genome shotgun (WGS) entry which is preliminary data.</text>
</comment>
<name>A0A5M6D6P1_9BACT</name>
<organism evidence="1 2">
    <name type="scientific">Roseiconus nitratireducens</name>
    <dbReference type="NCBI Taxonomy" id="2605748"/>
    <lineage>
        <taxon>Bacteria</taxon>
        <taxon>Pseudomonadati</taxon>
        <taxon>Planctomycetota</taxon>
        <taxon>Planctomycetia</taxon>
        <taxon>Pirellulales</taxon>
        <taxon>Pirellulaceae</taxon>
        <taxon>Roseiconus</taxon>
    </lineage>
</organism>
<dbReference type="Proteomes" id="UP000324479">
    <property type="component" value="Unassembled WGS sequence"/>
</dbReference>
<keyword evidence="2" id="KW-1185">Reference proteome</keyword>
<evidence type="ECO:0000313" key="2">
    <source>
        <dbReference type="Proteomes" id="UP000324479"/>
    </source>
</evidence>
<dbReference type="RefSeq" id="WP_150077886.1">
    <property type="nucleotide sequence ID" value="NZ_VWOX01000010.1"/>
</dbReference>
<gene>
    <name evidence="1" type="ORF">FYK55_18245</name>
</gene>
<protein>
    <submittedName>
        <fullName evidence="1">Uncharacterized protein</fullName>
    </submittedName>
</protein>